<feature type="region of interest" description="Disordered" evidence="1">
    <location>
        <begin position="65"/>
        <end position="87"/>
    </location>
</feature>
<name>A0ABX4W761_VIBDI</name>
<evidence type="ECO:0000313" key="2">
    <source>
        <dbReference type="EMBL" id="PNH99574.1"/>
    </source>
</evidence>
<dbReference type="RefSeq" id="WP_102969106.1">
    <property type="nucleotide sequence ID" value="NZ_POSM01000026.1"/>
</dbReference>
<feature type="compositionally biased region" description="Acidic residues" evidence="1">
    <location>
        <begin position="72"/>
        <end position="81"/>
    </location>
</feature>
<dbReference type="Proteomes" id="UP000236547">
    <property type="component" value="Unassembled WGS sequence"/>
</dbReference>
<comment type="caution">
    <text evidence="2">The sequence shown here is derived from an EMBL/GenBank/DDBJ whole genome shotgun (WGS) entry which is preliminary data.</text>
</comment>
<keyword evidence="3" id="KW-1185">Reference proteome</keyword>
<evidence type="ECO:0000256" key="1">
    <source>
        <dbReference type="SAM" id="MobiDB-lite"/>
    </source>
</evidence>
<evidence type="ECO:0000313" key="3">
    <source>
        <dbReference type="Proteomes" id="UP000236547"/>
    </source>
</evidence>
<sequence length="106" mass="12153">MKRQLNPTAEKPFFCFDGDEHEYFATEEEALKASEAAIAYYLDEFWDEQVNSVMVGKVSHLSTQTNVRNRPEDEELDEEGIDGSGESWGDEAYKCDYVATLLDRTE</sequence>
<accession>A0ABX4W761</accession>
<proteinExistence type="predicted"/>
<protein>
    <submittedName>
        <fullName evidence="2">Uncharacterized protein</fullName>
    </submittedName>
</protein>
<reference evidence="2 3" key="1">
    <citation type="submission" date="2018-01" db="EMBL/GenBank/DDBJ databases">
        <title>Draft genome sequences of six Vibrio diazotrophicus strains isolated from deep-sea sediments of the Baltic Sea.</title>
        <authorList>
            <person name="Castillo D."/>
            <person name="Vandieken V."/>
            <person name="Chiang O."/>
            <person name="Middelboe M."/>
        </authorList>
    </citation>
    <scope>NUCLEOTIDE SEQUENCE [LARGE SCALE GENOMIC DNA]</scope>
    <source>
        <strain evidence="2 3">65.10M</strain>
    </source>
</reference>
<organism evidence="2 3">
    <name type="scientific">Vibrio diazotrophicus</name>
    <dbReference type="NCBI Taxonomy" id="685"/>
    <lineage>
        <taxon>Bacteria</taxon>
        <taxon>Pseudomonadati</taxon>
        <taxon>Pseudomonadota</taxon>
        <taxon>Gammaproteobacteria</taxon>
        <taxon>Vibrionales</taxon>
        <taxon>Vibrionaceae</taxon>
        <taxon>Vibrio</taxon>
    </lineage>
</organism>
<gene>
    <name evidence="2" type="ORF">C1O25_16040</name>
</gene>
<dbReference type="EMBL" id="POSM01000026">
    <property type="protein sequence ID" value="PNH99574.1"/>
    <property type="molecule type" value="Genomic_DNA"/>
</dbReference>